<dbReference type="PANTHER" id="PTHR45913:SF19">
    <property type="entry name" value="LOW QUALITY PROTEIN: ZINC FINGER BED DOMAIN-CONTAINING PROTEIN 5-LIKE"/>
    <property type="match status" value="1"/>
</dbReference>
<organism evidence="1">
    <name type="scientific">Cuerna arida</name>
    <dbReference type="NCBI Taxonomy" id="1464854"/>
    <lineage>
        <taxon>Eukaryota</taxon>
        <taxon>Metazoa</taxon>
        <taxon>Ecdysozoa</taxon>
        <taxon>Arthropoda</taxon>
        <taxon>Hexapoda</taxon>
        <taxon>Insecta</taxon>
        <taxon>Pterygota</taxon>
        <taxon>Neoptera</taxon>
        <taxon>Paraneoptera</taxon>
        <taxon>Hemiptera</taxon>
        <taxon>Auchenorrhyncha</taxon>
        <taxon>Membracoidea</taxon>
        <taxon>Cicadellidae</taxon>
        <taxon>Cicadellinae</taxon>
        <taxon>Proconiini</taxon>
        <taxon>Cuerna</taxon>
    </lineage>
</organism>
<sequence length="111" mass="13143">MHCMIHRQALASKTLPESLKSAMEMVINMVNAVKRSSFNSCIFKKLCAMLDSEHETLFFHTEVRWLSKGNMLERLFELREEMKVFFIETKMQRFLEDLCDPTFEVQLAYLV</sequence>
<reference evidence="1" key="1">
    <citation type="submission" date="2015-11" db="EMBL/GenBank/DDBJ databases">
        <title>De novo transcriptome assembly of four potential Pierce s Disease insect vectors from Arizona vineyards.</title>
        <authorList>
            <person name="Tassone E.E."/>
        </authorList>
    </citation>
    <scope>NUCLEOTIDE SEQUENCE</scope>
</reference>
<evidence type="ECO:0000313" key="1">
    <source>
        <dbReference type="EMBL" id="JAS67866.1"/>
    </source>
</evidence>
<feature type="non-terminal residue" evidence="1">
    <location>
        <position position="111"/>
    </location>
</feature>
<dbReference type="EMBL" id="GECZ01001903">
    <property type="protein sequence ID" value="JAS67866.1"/>
    <property type="molecule type" value="Transcribed_RNA"/>
</dbReference>
<dbReference type="PANTHER" id="PTHR45913">
    <property type="entry name" value="EPM2A-INTERACTING PROTEIN 1"/>
    <property type="match status" value="1"/>
</dbReference>
<accession>A0A1B6GZM1</accession>
<gene>
    <name evidence="1" type="ORF">g.1862</name>
</gene>
<name>A0A1B6GZM1_9HEMI</name>
<proteinExistence type="predicted"/>
<protein>
    <recommendedName>
        <fullName evidence="2">SCAN box domain-containing protein</fullName>
    </recommendedName>
</protein>
<dbReference type="AlphaFoldDB" id="A0A1B6GZM1"/>
<evidence type="ECO:0008006" key="2">
    <source>
        <dbReference type="Google" id="ProtNLM"/>
    </source>
</evidence>